<dbReference type="GO" id="GO:0009396">
    <property type="term" value="P:folic acid-containing compound biosynthetic process"/>
    <property type="evidence" value="ECO:0007669"/>
    <property type="project" value="TreeGrafter"/>
</dbReference>
<evidence type="ECO:0000256" key="2">
    <source>
        <dbReference type="ARBA" id="ARBA00022741"/>
    </source>
</evidence>
<dbReference type="RefSeq" id="WP_141848510.1">
    <property type="nucleotide sequence ID" value="NZ_BAAAPR010000005.1"/>
</dbReference>
<dbReference type="Pfam" id="PF01812">
    <property type="entry name" value="5-FTHF_cyc-lig"/>
    <property type="match status" value="1"/>
</dbReference>
<keyword evidence="2 4" id="KW-0547">Nucleotide-binding</keyword>
<keyword evidence="6" id="KW-0436">Ligase</keyword>
<feature type="region of interest" description="Disordered" evidence="5">
    <location>
        <begin position="183"/>
        <end position="203"/>
    </location>
</feature>
<dbReference type="InterPro" id="IPR002698">
    <property type="entry name" value="FTHF_cligase"/>
</dbReference>
<dbReference type="GO" id="GO:0005524">
    <property type="term" value="F:ATP binding"/>
    <property type="evidence" value="ECO:0007669"/>
    <property type="project" value="UniProtKB-KW"/>
</dbReference>
<evidence type="ECO:0000256" key="5">
    <source>
        <dbReference type="SAM" id="MobiDB-lite"/>
    </source>
</evidence>
<keyword evidence="7" id="KW-1185">Reference proteome</keyword>
<dbReference type="EMBL" id="VFMN01000001">
    <property type="protein sequence ID" value="TQJ09085.1"/>
    <property type="molecule type" value="Genomic_DNA"/>
</dbReference>
<reference evidence="6 7" key="1">
    <citation type="submission" date="2019-06" db="EMBL/GenBank/DDBJ databases">
        <title>Sequencing the genomes of 1000 actinobacteria strains.</title>
        <authorList>
            <person name="Klenk H.-P."/>
        </authorList>
    </citation>
    <scope>NUCLEOTIDE SEQUENCE [LARGE SCALE GENOMIC DNA]</scope>
    <source>
        <strain evidence="6 7">DSM 18607</strain>
    </source>
</reference>
<feature type="binding site" evidence="4">
    <location>
        <position position="65"/>
    </location>
    <ligand>
        <name>substrate</name>
    </ligand>
</feature>
<dbReference type="InterPro" id="IPR037171">
    <property type="entry name" value="NagB/RpiA_transferase-like"/>
</dbReference>
<dbReference type="AlphaFoldDB" id="A0A542E192"/>
<comment type="caution">
    <text evidence="6">The sequence shown here is derived from an EMBL/GenBank/DDBJ whole genome shotgun (WGS) entry which is preliminary data.</text>
</comment>
<proteinExistence type="inferred from homology"/>
<feature type="binding site" evidence="4">
    <location>
        <position position="60"/>
    </location>
    <ligand>
        <name>substrate</name>
    </ligand>
</feature>
<dbReference type="GO" id="GO:0030272">
    <property type="term" value="F:5-formyltetrahydrofolate cyclo-ligase activity"/>
    <property type="evidence" value="ECO:0007669"/>
    <property type="project" value="TreeGrafter"/>
</dbReference>
<comment type="similarity">
    <text evidence="1">Belongs to the 5-formyltetrahydrofolate cyclo-ligase family.</text>
</comment>
<feature type="binding site" evidence="4">
    <location>
        <begin position="11"/>
        <end position="15"/>
    </location>
    <ligand>
        <name>ATP</name>
        <dbReference type="ChEBI" id="CHEBI:30616"/>
    </ligand>
</feature>
<dbReference type="OrthoDB" id="3242798at2"/>
<name>A0A542E192_9MICO</name>
<evidence type="ECO:0000313" key="7">
    <source>
        <dbReference type="Proteomes" id="UP000317893"/>
    </source>
</evidence>
<evidence type="ECO:0000313" key="6">
    <source>
        <dbReference type="EMBL" id="TQJ09085.1"/>
    </source>
</evidence>
<evidence type="ECO:0000256" key="1">
    <source>
        <dbReference type="ARBA" id="ARBA00010638"/>
    </source>
</evidence>
<dbReference type="Gene3D" id="3.40.50.10420">
    <property type="entry name" value="NagB/RpiA/CoA transferase-like"/>
    <property type="match status" value="1"/>
</dbReference>
<dbReference type="Proteomes" id="UP000317893">
    <property type="component" value="Unassembled WGS sequence"/>
</dbReference>
<feature type="binding site" evidence="4">
    <location>
        <begin position="127"/>
        <end position="135"/>
    </location>
    <ligand>
        <name>ATP</name>
        <dbReference type="ChEBI" id="CHEBI:30616"/>
    </ligand>
</feature>
<evidence type="ECO:0000256" key="4">
    <source>
        <dbReference type="PIRSR" id="PIRSR006806-1"/>
    </source>
</evidence>
<dbReference type="PANTHER" id="PTHR23407:SF1">
    <property type="entry name" value="5-FORMYLTETRAHYDROFOLATE CYCLO-LIGASE"/>
    <property type="match status" value="1"/>
</dbReference>
<accession>A0A542E192</accession>
<dbReference type="SUPFAM" id="SSF100950">
    <property type="entry name" value="NagB/RpiA/CoA transferase-like"/>
    <property type="match status" value="1"/>
</dbReference>
<evidence type="ECO:0000256" key="3">
    <source>
        <dbReference type="ARBA" id="ARBA00022840"/>
    </source>
</evidence>
<protein>
    <submittedName>
        <fullName evidence="6">5-formyltetrahydrofolate cyclo-ligase</fullName>
    </submittedName>
</protein>
<sequence>MTDVEDAATAKRDARRAARERRRELVAVRDLAADGEALARWVVPLVALHAGGRARVALYEAYGVEPPTSALVAALGAAGHEVVLPRMLADRSLEWVTVGGEELGADGISLASVVLTPGLAVDRAGVRLGQGGGSYDRALRRRRRDALVLTLLHDGEVRPVGTLPAEEHDEPVDGVVTPAAGFLDLRPPPGLTPEQLLRWRRSR</sequence>
<dbReference type="InterPro" id="IPR024185">
    <property type="entry name" value="FTHF_cligase-like_sf"/>
</dbReference>
<gene>
    <name evidence="6" type="ORF">FB458_2190</name>
</gene>
<organism evidence="6 7">
    <name type="scientific">Lapillicoccus jejuensis</name>
    <dbReference type="NCBI Taxonomy" id="402171"/>
    <lineage>
        <taxon>Bacteria</taxon>
        <taxon>Bacillati</taxon>
        <taxon>Actinomycetota</taxon>
        <taxon>Actinomycetes</taxon>
        <taxon>Micrococcales</taxon>
        <taxon>Intrasporangiaceae</taxon>
        <taxon>Lapillicoccus</taxon>
    </lineage>
</organism>
<dbReference type="PIRSF" id="PIRSF006806">
    <property type="entry name" value="FTHF_cligase"/>
    <property type="match status" value="1"/>
</dbReference>
<keyword evidence="3 4" id="KW-0067">ATP-binding</keyword>
<dbReference type="GO" id="GO:0035999">
    <property type="term" value="P:tetrahydrofolate interconversion"/>
    <property type="evidence" value="ECO:0007669"/>
    <property type="project" value="TreeGrafter"/>
</dbReference>
<dbReference type="PANTHER" id="PTHR23407">
    <property type="entry name" value="ATPASE INHIBITOR/5-FORMYLTETRAHYDROFOLATE CYCLO-LIGASE"/>
    <property type="match status" value="1"/>
</dbReference>